<dbReference type="Pfam" id="PF14226">
    <property type="entry name" value="DIOX_N"/>
    <property type="match status" value="1"/>
</dbReference>
<dbReference type="InterPro" id="IPR050231">
    <property type="entry name" value="Iron_ascorbate_oxido_reductase"/>
</dbReference>
<protein>
    <submittedName>
        <fullName evidence="2">Unannotated protein</fullName>
    </submittedName>
</protein>
<dbReference type="InterPro" id="IPR026992">
    <property type="entry name" value="DIOX_N"/>
</dbReference>
<dbReference type="AlphaFoldDB" id="A0A6J7IL23"/>
<dbReference type="SUPFAM" id="SSF51197">
    <property type="entry name" value="Clavaminate synthase-like"/>
    <property type="match status" value="1"/>
</dbReference>
<dbReference type="InterPro" id="IPR027443">
    <property type="entry name" value="IPNS-like_sf"/>
</dbReference>
<evidence type="ECO:0000259" key="1">
    <source>
        <dbReference type="PROSITE" id="PS51471"/>
    </source>
</evidence>
<organism evidence="2">
    <name type="scientific">freshwater metagenome</name>
    <dbReference type="NCBI Taxonomy" id="449393"/>
    <lineage>
        <taxon>unclassified sequences</taxon>
        <taxon>metagenomes</taxon>
        <taxon>ecological metagenomes</taxon>
    </lineage>
</organism>
<dbReference type="InterPro" id="IPR005123">
    <property type="entry name" value="Oxoglu/Fe-dep_dioxygenase_dom"/>
</dbReference>
<proteinExistence type="predicted"/>
<gene>
    <name evidence="2" type="ORF">UFOPK3772_00276</name>
</gene>
<feature type="domain" description="Fe2OG dioxygenase" evidence="1">
    <location>
        <begin position="185"/>
        <end position="281"/>
    </location>
</feature>
<accession>A0A6J7IL23</accession>
<evidence type="ECO:0000313" key="2">
    <source>
        <dbReference type="EMBL" id="CAB4931406.1"/>
    </source>
</evidence>
<dbReference type="InterPro" id="IPR044861">
    <property type="entry name" value="IPNS-like_FE2OG_OXY"/>
</dbReference>
<reference evidence="2" key="1">
    <citation type="submission" date="2020-05" db="EMBL/GenBank/DDBJ databases">
        <authorList>
            <person name="Chiriac C."/>
            <person name="Salcher M."/>
            <person name="Ghai R."/>
            <person name="Kavagutti S V."/>
        </authorList>
    </citation>
    <scope>NUCLEOTIDE SEQUENCE</scope>
</reference>
<dbReference type="PANTHER" id="PTHR47990">
    <property type="entry name" value="2-OXOGLUTARATE (2OG) AND FE(II)-DEPENDENT OXYGENASE SUPERFAMILY PROTEIN-RELATED"/>
    <property type="match status" value="1"/>
</dbReference>
<dbReference type="Gene3D" id="2.60.120.330">
    <property type="entry name" value="B-lactam Antibiotic, Isopenicillin N Synthase, Chain"/>
    <property type="match status" value="1"/>
</dbReference>
<name>A0A6J7IL23_9ZZZZ</name>
<sequence>MTGTSLASDTAFTDIPVVSLTEWRQGPDGRQSFAEQVVGACHEVGFFTLIDHGIDDSFIAAYFAALESFFALPGSAKALIDKRQSPHFRGWEQVGAELTDNRVDYREQLDLSTEHSPYAPDALPAYLRLDGPNQWLPESVLPGFHSIVSEFLERMGALADELMEVLAVGLGLEPRAFRTVFGERPLSFAKLISYPPTPDGQAGVNGHHDAGFLTILLQHGVGGLQALNPDGDWIDVPPTPGAFVINLGEMLQSMTGNYLVATTHRVITSSQRYSSAYFHGPDLRTSLDPIALDPRFAEAVQASPRHRDAAFMAKRDELLAGGSGTTSTPAPVFGEQMWNYYVRSYPEVVRLHYPDMV</sequence>
<dbReference type="Pfam" id="PF03171">
    <property type="entry name" value="2OG-FeII_Oxy"/>
    <property type="match status" value="1"/>
</dbReference>
<dbReference type="EMBL" id="CAFBNE010000005">
    <property type="protein sequence ID" value="CAB4931406.1"/>
    <property type="molecule type" value="Genomic_DNA"/>
</dbReference>
<dbReference type="PROSITE" id="PS51471">
    <property type="entry name" value="FE2OG_OXY"/>
    <property type="match status" value="1"/>
</dbReference>
<dbReference type="PRINTS" id="PR00682">
    <property type="entry name" value="IPNSYNTHASE"/>
</dbReference>